<dbReference type="RefSeq" id="WP_145853890.1">
    <property type="nucleotide sequence ID" value="NZ_RPFW01000003.1"/>
</dbReference>
<dbReference type="Gene3D" id="3.30.530.20">
    <property type="match status" value="1"/>
</dbReference>
<name>A0A6P2BYM0_9ACTN</name>
<dbReference type="Proteomes" id="UP000460272">
    <property type="component" value="Unassembled WGS sequence"/>
</dbReference>
<organism evidence="1 2">
    <name type="scientific">Trebonia kvetii</name>
    <dbReference type="NCBI Taxonomy" id="2480626"/>
    <lineage>
        <taxon>Bacteria</taxon>
        <taxon>Bacillati</taxon>
        <taxon>Actinomycetota</taxon>
        <taxon>Actinomycetes</taxon>
        <taxon>Streptosporangiales</taxon>
        <taxon>Treboniaceae</taxon>
        <taxon>Trebonia</taxon>
    </lineage>
</organism>
<dbReference type="SUPFAM" id="SSF55961">
    <property type="entry name" value="Bet v1-like"/>
    <property type="match status" value="1"/>
</dbReference>
<proteinExistence type="predicted"/>
<keyword evidence="2" id="KW-1185">Reference proteome</keyword>
<dbReference type="AlphaFoldDB" id="A0A6P2BYM0"/>
<evidence type="ECO:0000313" key="2">
    <source>
        <dbReference type="Proteomes" id="UP000460272"/>
    </source>
</evidence>
<dbReference type="OrthoDB" id="8117292at2"/>
<dbReference type="EMBL" id="RPFW01000003">
    <property type="protein sequence ID" value="TVZ04020.1"/>
    <property type="molecule type" value="Genomic_DNA"/>
</dbReference>
<comment type="caution">
    <text evidence="1">The sequence shown here is derived from an EMBL/GenBank/DDBJ whole genome shotgun (WGS) entry which is preliminary data.</text>
</comment>
<accession>A0A6P2BYM0</accession>
<sequence length="85" mass="9100">MTRQVDASDAGVVEVTLAADGQQTMVVWEERGMPVEYLAGYGAGIQVHVEDLAAHEAGRERCDAEARFGELFPAYQELAASTGLS</sequence>
<reference evidence="1 2" key="1">
    <citation type="submission" date="2018-11" db="EMBL/GenBank/DDBJ databases">
        <title>Trebonia kvetii gen.nov., sp.nov., a novel acidophilic actinobacterium, and proposal of the new actinobacterial family Treboniaceae fam. nov.</title>
        <authorList>
            <person name="Rapoport D."/>
            <person name="Sagova-Mareckova M."/>
            <person name="Sedlacek I."/>
            <person name="Provaznik J."/>
            <person name="Kralova S."/>
            <person name="Pavlinic D."/>
            <person name="Benes V."/>
            <person name="Kopecky J."/>
        </authorList>
    </citation>
    <scope>NUCLEOTIDE SEQUENCE [LARGE SCALE GENOMIC DNA]</scope>
    <source>
        <strain evidence="1 2">15Tr583</strain>
    </source>
</reference>
<dbReference type="InterPro" id="IPR023393">
    <property type="entry name" value="START-like_dom_sf"/>
</dbReference>
<gene>
    <name evidence="1" type="ORF">EAS64_16495</name>
</gene>
<evidence type="ECO:0000313" key="1">
    <source>
        <dbReference type="EMBL" id="TVZ04020.1"/>
    </source>
</evidence>
<protein>
    <submittedName>
        <fullName evidence="1">Uncharacterized protein</fullName>
    </submittedName>
</protein>